<dbReference type="FunFam" id="3.40.50.720:FF:000086">
    <property type="entry name" value="Quinate/shikimate dehydrogenase"/>
    <property type="match status" value="1"/>
</dbReference>
<sequence>MKGFSMKTYLLGLIGHGIGLSRTPKMHEIEGFHQGCPIVYRIIDTLLLKRSINEVLESAIDFGFQGLNITHPHKQEIIPLLDEIDPVAASINAVNTVVIKDGKTIGYNTDVTGYGRSLPGEISGEVVVQIGAGGAGNAVAYALVAAGVKRLMIADMDENRSRLLADNINSALGVDKVEGIGLTALEESIAASFGVVNATPMGMQAHPGTSFDTSWLTPRHWVSDVVYMPVETQLLREARALGCKTLDGTGMAVGQAVDAFRIFTGREADPARMREAFLQQGQERKD</sequence>
<dbReference type="GO" id="GO:0008652">
    <property type="term" value="P:amino acid biosynthetic process"/>
    <property type="evidence" value="ECO:0007669"/>
    <property type="project" value="UniProtKB-KW"/>
</dbReference>
<keyword evidence="3 9" id="KW-0028">Amino-acid biosynthesis</keyword>
<evidence type="ECO:0000256" key="9">
    <source>
        <dbReference type="HAMAP-Rule" id="MF_00222"/>
    </source>
</evidence>
<dbReference type="InterPro" id="IPR046346">
    <property type="entry name" value="Aminoacid_DH-like_N_sf"/>
</dbReference>
<comment type="pathway">
    <text evidence="8">Aromatic compound metabolism; 3,4-dihydroxybenzoate biosynthesis; 3-dehydroquinate from D-quinate (NAD(+) route).</text>
</comment>
<dbReference type="GO" id="GO:0019632">
    <property type="term" value="P:shikimate metabolic process"/>
    <property type="evidence" value="ECO:0007669"/>
    <property type="project" value="TreeGrafter"/>
</dbReference>
<feature type="active site" description="Proton acceptor" evidence="9">
    <location>
        <position position="74"/>
    </location>
</feature>
<evidence type="ECO:0000256" key="2">
    <source>
        <dbReference type="ARBA" id="ARBA00011738"/>
    </source>
</evidence>
<evidence type="ECO:0000313" key="13">
    <source>
        <dbReference type="Proteomes" id="UP000516320"/>
    </source>
</evidence>
<feature type="binding site" evidence="9">
    <location>
        <position position="255"/>
    </location>
    <ligand>
        <name>shikimate</name>
        <dbReference type="ChEBI" id="CHEBI:36208"/>
    </ligand>
</feature>
<feature type="domain" description="Shikimate dehydrogenase substrate binding N-terminal" evidence="10">
    <location>
        <begin position="13"/>
        <end position="97"/>
    </location>
</feature>
<feature type="binding site" evidence="9">
    <location>
        <position position="248"/>
    </location>
    <ligand>
        <name>NADP(+)</name>
        <dbReference type="ChEBI" id="CHEBI:58349"/>
    </ligand>
</feature>
<comment type="function">
    <text evidence="9">Involved in the biosynthesis of the chorismate, which leads to the biosynthesis of aromatic amino acids. Catalyzes the reversible NADPH linked reduction of 3-dehydroshikimate (DHSA) to yield shikimate (SA).</text>
</comment>
<dbReference type="InterPro" id="IPR022893">
    <property type="entry name" value="Shikimate_DH_fam"/>
</dbReference>
<name>A0A7H0SQI8_9CORY</name>
<keyword evidence="4 9" id="KW-0560">Oxidoreductase</keyword>
<dbReference type="Proteomes" id="UP000516320">
    <property type="component" value="Chromosome"/>
</dbReference>
<comment type="catalytic activity">
    <reaction evidence="7">
        <text>shikimate + NAD(+) = 3-dehydroshikimate + NADH + H(+)</text>
        <dbReference type="Rhea" id="RHEA:17741"/>
        <dbReference type="ChEBI" id="CHEBI:15378"/>
        <dbReference type="ChEBI" id="CHEBI:16630"/>
        <dbReference type="ChEBI" id="CHEBI:36208"/>
        <dbReference type="ChEBI" id="CHEBI:57540"/>
        <dbReference type="ChEBI" id="CHEBI:57945"/>
    </reaction>
</comment>
<feature type="domain" description="SDH C-terminal" evidence="11">
    <location>
        <begin position="248"/>
        <end position="276"/>
    </location>
</feature>
<dbReference type="SUPFAM" id="SSF51735">
    <property type="entry name" value="NAD(P)-binding Rossmann-fold domains"/>
    <property type="match status" value="1"/>
</dbReference>
<dbReference type="GO" id="GO:0004764">
    <property type="term" value="F:shikimate 3-dehydrogenase (NADP+) activity"/>
    <property type="evidence" value="ECO:0007669"/>
    <property type="project" value="UniProtKB-UniRule"/>
</dbReference>
<evidence type="ECO:0000256" key="4">
    <source>
        <dbReference type="ARBA" id="ARBA00023002"/>
    </source>
</evidence>
<keyword evidence="13" id="KW-1185">Reference proteome</keyword>
<dbReference type="GO" id="GO:0009073">
    <property type="term" value="P:aromatic amino acid family biosynthetic process"/>
    <property type="evidence" value="ECO:0007669"/>
    <property type="project" value="UniProtKB-KW"/>
</dbReference>
<proteinExistence type="inferred from homology"/>
<protein>
    <recommendedName>
        <fullName evidence="9">Shikimate dehydrogenase (NADP(+))</fullName>
        <shortName evidence="9">SDH</shortName>
        <ecNumber evidence="9">1.1.1.25</ecNumber>
    </recommendedName>
</protein>
<feature type="binding site" evidence="9">
    <location>
        <position position="225"/>
    </location>
    <ligand>
        <name>NADP(+)</name>
        <dbReference type="ChEBI" id="CHEBI:58349"/>
    </ligand>
</feature>
<evidence type="ECO:0000256" key="3">
    <source>
        <dbReference type="ARBA" id="ARBA00022605"/>
    </source>
</evidence>
<dbReference type="KEGG" id="cpoy:GP475_09285"/>
<evidence type="ECO:0000256" key="7">
    <source>
        <dbReference type="ARBA" id="ARBA00052329"/>
    </source>
</evidence>
<comment type="catalytic activity">
    <reaction evidence="6">
        <text>L-quinate + NAD(+) = 3-dehydroquinate + NADH + H(+)</text>
        <dbReference type="Rhea" id="RHEA:22364"/>
        <dbReference type="ChEBI" id="CHEBI:15378"/>
        <dbReference type="ChEBI" id="CHEBI:29751"/>
        <dbReference type="ChEBI" id="CHEBI:32364"/>
        <dbReference type="ChEBI" id="CHEBI:57540"/>
        <dbReference type="ChEBI" id="CHEBI:57945"/>
        <dbReference type="EC" id="1.1.1.24"/>
    </reaction>
</comment>
<feature type="binding site" evidence="9">
    <location>
        <position position="110"/>
    </location>
    <ligand>
        <name>shikimate</name>
        <dbReference type="ChEBI" id="CHEBI:36208"/>
    </ligand>
</feature>
<dbReference type="GO" id="GO:0050661">
    <property type="term" value="F:NADP binding"/>
    <property type="evidence" value="ECO:0007669"/>
    <property type="project" value="TreeGrafter"/>
</dbReference>
<evidence type="ECO:0000256" key="8">
    <source>
        <dbReference type="ARBA" id="ARBA00060613"/>
    </source>
</evidence>
<dbReference type="SUPFAM" id="SSF53223">
    <property type="entry name" value="Aminoacid dehydrogenase-like, N-terminal domain"/>
    <property type="match status" value="1"/>
</dbReference>
<feature type="binding site" evidence="9">
    <location>
        <position position="70"/>
    </location>
    <ligand>
        <name>shikimate</name>
        <dbReference type="ChEBI" id="CHEBI:36208"/>
    </ligand>
</feature>
<feature type="binding site" evidence="9">
    <location>
        <begin position="131"/>
        <end position="135"/>
    </location>
    <ligand>
        <name>NADP(+)</name>
        <dbReference type="ChEBI" id="CHEBI:58349"/>
    </ligand>
</feature>
<dbReference type="InterPro" id="IPR013708">
    <property type="entry name" value="Shikimate_DH-bd_N"/>
</dbReference>
<comment type="subunit">
    <text evidence="2 9">Homodimer.</text>
</comment>
<dbReference type="GO" id="GO:0009423">
    <property type="term" value="P:chorismate biosynthetic process"/>
    <property type="evidence" value="ECO:0007669"/>
    <property type="project" value="UniProtKB-UniRule"/>
</dbReference>
<dbReference type="RefSeq" id="WP_262485173.1">
    <property type="nucleotide sequence ID" value="NZ_CP046884.1"/>
</dbReference>
<evidence type="ECO:0000256" key="5">
    <source>
        <dbReference type="ARBA" id="ARBA00023141"/>
    </source>
</evidence>
<feature type="binding site" evidence="9">
    <location>
        <position position="227"/>
    </location>
    <ligand>
        <name>shikimate</name>
        <dbReference type="ChEBI" id="CHEBI:36208"/>
    </ligand>
</feature>
<dbReference type="Pfam" id="PF18317">
    <property type="entry name" value="SDH_C"/>
    <property type="match status" value="1"/>
</dbReference>
<dbReference type="HAMAP" id="MF_00222">
    <property type="entry name" value="Shikimate_DH_AroE"/>
    <property type="match status" value="1"/>
</dbReference>
<gene>
    <name evidence="9" type="primary">aroE</name>
    <name evidence="12" type="ORF">GP475_09285</name>
</gene>
<comment type="pathway">
    <text evidence="1 9">Metabolic intermediate biosynthesis; chorismate biosynthesis; chorismate from D-erythrose 4-phosphate and phosphoenolpyruvate: step 4/7.</text>
</comment>
<dbReference type="CDD" id="cd01065">
    <property type="entry name" value="NAD_bind_Shikimate_DH"/>
    <property type="match status" value="1"/>
</dbReference>
<dbReference type="InterPro" id="IPR036291">
    <property type="entry name" value="NAD(P)-bd_dom_sf"/>
</dbReference>
<accession>A0A7H0SQI8</accession>
<keyword evidence="9" id="KW-0521">NADP</keyword>
<keyword evidence="5 9" id="KW-0057">Aromatic amino acid biosynthesis</keyword>
<feature type="binding site" evidence="9">
    <location>
        <position position="95"/>
    </location>
    <ligand>
        <name>shikimate</name>
        <dbReference type="ChEBI" id="CHEBI:36208"/>
    </ligand>
</feature>
<dbReference type="PANTHER" id="PTHR21089">
    <property type="entry name" value="SHIKIMATE DEHYDROGENASE"/>
    <property type="match status" value="1"/>
</dbReference>
<comment type="catalytic activity">
    <reaction evidence="9">
        <text>shikimate + NADP(+) = 3-dehydroshikimate + NADPH + H(+)</text>
        <dbReference type="Rhea" id="RHEA:17737"/>
        <dbReference type="ChEBI" id="CHEBI:15378"/>
        <dbReference type="ChEBI" id="CHEBI:16630"/>
        <dbReference type="ChEBI" id="CHEBI:36208"/>
        <dbReference type="ChEBI" id="CHEBI:57783"/>
        <dbReference type="ChEBI" id="CHEBI:58349"/>
        <dbReference type="EC" id="1.1.1.25"/>
    </reaction>
</comment>
<dbReference type="NCBIfam" id="NF009201">
    <property type="entry name" value="PRK12549.1"/>
    <property type="match status" value="1"/>
</dbReference>
<dbReference type="GO" id="GO:0005829">
    <property type="term" value="C:cytosol"/>
    <property type="evidence" value="ECO:0007669"/>
    <property type="project" value="TreeGrafter"/>
</dbReference>
<dbReference type="EMBL" id="CP046884">
    <property type="protein sequence ID" value="QNQ90813.1"/>
    <property type="molecule type" value="Genomic_DNA"/>
</dbReference>
<evidence type="ECO:0000256" key="1">
    <source>
        <dbReference type="ARBA" id="ARBA00004871"/>
    </source>
</evidence>
<dbReference type="Pfam" id="PF08501">
    <property type="entry name" value="Shikimate_dh_N"/>
    <property type="match status" value="1"/>
</dbReference>
<dbReference type="Gene3D" id="3.40.50.720">
    <property type="entry name" value="NAD(P)-binding Rossmann-like Domain"/>
    <property type="match status" value="1"/>
</dbReference>
<evidence type="ECO:0000256" key="6">
    <source>
        <dbReference type="ARBA" id="ARBA00051639"/>
    </source>
</evidence>
<dbReference type="AlphaFoldDB" id="A0A7H0SQI8"/>
<feature type="binding site" evidence="9">
    <location>
        <begin position="21"/>
        <end position="23"/>
    </location>
    <ligand>
        <name>shikimate</name>
        <dbReference type="ChEBI" id="CHEBI:36208"/>
    </ligand>
</feature>
<evidence type="ECO:0000259" key="11">
    <source>
        <dbReference type="Pfam" id="PF18317"/>
    </source>
</evidence>
<comment type="caution">
    <text evidence="9">Lacks conserved residue(s) required for the propagation of feature annotation.</text>
</comment>
<evidence type="ECO:0000313" key="12">
    <source>
        <dbReference type="EMBL" id="QNQ90813.1"/>
    </source>
</evidence>
<evidence type="ECO:0000259" key="10">
    <source>
        <dbReference type="Pfam" id="PF08501"/>
    </source>
</evidence>
<dbReference type="EC" id="1.1.1.25" evidence="9"/>
<dbReference type="InterPro" id="IPR041121">
    <property type="entry name" value="SDH_C"/>
</dbReference>
<reference evidence="12 13" key="1">
    <citation type="submission" date="2019-12" db="EMBL/GenBank/DDBJ databases">
        <title>Corynebacterium sp. nov., isolated from feces of the Anser Albifrons in China.</title>
        <authorList>
            <person name="Liu Q."/>
        </authorList>
    </citation>
    <scope>NUCLEOTIDE SEQUENCE [LARGE SCALE GENOMIC DNA]</scope>
    <source>
        <strain evidence="12 13">4H37-19</strain>
    </source>
</reference>
<dbReference type="PANTHER" id="PTHR21089:SF1">
    <property type="entry name" value="BIFUNCTIONAL 3-DEHYDROQUINATE DEHYDRATASE_SHIKIMATE DEHYDROGENASE, CHLOROPLASTIC"/>
    <property type="match status" value="1"/>
</dbReference>
<dbReference type="GO" id="GO:0030266">
    <property type="term" value="F:quinate 3-dehydrogenase (NAD+) activity"/>
    <property type="evidence" value="ECO:0007669"/>
    <property type="project" value="UniProtKB-EC"/>
</dbReference>
<dbReference type="UniPathway" id="UPA00053">
    <property type="reaction ID" value="UER00087"/>
</dbReference>
<organism evidence="12 13">
    <name type="scientific">Corynebacterium poyangense</name>
    <dbReference type="NCBI Taxonomy" id="2684405"/>
    <lineage>
        <taxon>Bacteria</taxon>
        <taxon>Bacillati</taxon>
        <taxon>Actinomycetota</taxon>
        <taxon>Actinomycetes</taxon>
        <taxon>Mycobacteriales</taxon>
        <taxon>Corynebacteriaceae</taxon>
        <taxon>Corynebacterium</taxon>
    </lineage>
</organism>
<comment type="similarity">
    <text evidence="9">Belongs to the shikimate dehydrogenase family.</text>
</comment>
<dbReference type="Gene3D" id="3.40.50.10860">
    <property type="entry name" value="Leucine Dehydrogenase, chain A, domain 1"/>
    <property type="match status" value="1"/>
</dbReference>